<dbReference type="AlphaFoldDB" id="A0A2Z3HDV8"/>
<feature type="transmembrane region" description="Helical" evidence="6">
    <location>
        <begin position="182"/>
        <end position="203"/>
    </location>
</feature>
<dbReference type="Pfam" id="PF03706">
    <property type="entry name" value="LPG_synthase_TM"/>
    <property type="match status" value="1"/>
</dbReference>
<feature type="transmembrane region" description="Helical" evidence="6">
    <location>
        <begin position="284"/>
        <end position="312"/>
    </location>
</feature>
<dbReference type="GO" id="GO:0005886">
    <property type="term" value="C:plasma membrane"/>
    <property type="evidence" value="ECO:0007669"/>
    <property type="project" value="UniProtKB-SubCell"/>
</dbReference>
<comment type="subcellular location">
    <subcellularLocation>
        <location evidence="1">Cell membrane</location>
        <topology evidence="1">Multi-pass membrane protein</topology>
    </subcellularLocation>
</comment>
<feature type="transmembrane region" description="Helical" evidence="6">
    <location>
        <begin position="148"/>
        <end position="167"/>
    </location>
</feature>
<feature type="transmembrane region" description="Helical" evidence="6">
    <location>
        <begin position="324"/>
        <end position="345"/>
    </location>
</feature>
<reference evidence="7 8" key="1">
    <citation type="submission" date="2018-01" db="EMBL/GenBank/DDBJ databases">
        <title>G. obscuriglobus.</title>
        <authorList>
            <person name="Franke J."/>
            <person name="Blomberg W."/>
            <person name="Selmecki A."/>
        </authorList>
    </citation>
    <scope>NUCLEOTIDE SEQUENCE [LARGE SCALE GENOMIC DNA]</scope>
    <source>
        <strain evidence="7 8">DSM 5831</strain>
    </source>
</reference>
<dbReference type="Proteomes" id="UP000245802">
    <property type="component" value="Chromosome"/>
</dbReference>
<feature type="transmembrane region" description="Helical" evidence="6">
    <location>
        <begin position="65"/>
        <end position="85"/>
    </location>
</feature>
<feature type="transmembrane region" description="Helical" evidence="6">
    <location>
        <begin position="239"/>
        <end position="263"/>
    </location>
</feature>
<feature type="transmembrane region" description="Helical" evidence="6">
    <location>
        <begin position="105"/>
        <end position="127"/>
    </location>
</feature>
<protein>
    <submittedName>
        <fullName evidence="7">TIGR00374 family protein</fullName>
    </submittedName>
</protein>
<dbReference type="NCBIfam" id="TIGR00374">
    <property type="entry name" value="flippase-like domain"/>
    <property type="match status" value="1"/>
</dbReference>
<dbReference type="PANTHER" id="PTHR40277">
    <property type="entry name" value="BLL5419 PROTEIN"/>
    <property type="match status" value="1"/>
</dbReference>
<dbReference type="OrthoDB" id="279916at2"/>
<sequence>MKKHAAKWVVPFLKYGVGFALLAYVISRYWEPKTTVKVDPTTGAETVLVTPGIGELIQGTIAFEWLAGAALLMVGAAALQIYRWYLLVRALDLPFSVRNAYRLSLVGIFYNTFIPGSVGGDLVKAYFIAHAHPERKSRAVASVIADRALGLFGLILFVAVLGSVAWATGDPRISQNPDLQKIVKLMAAIASGSVLGFLLLGLLPPSRVDRFAGRLKWVPKLGTALAEMWYAVWEYRKRLKVVAVGVLLSAVSHFGLVFAFHCASRVFPPADPAAELASASEHMVIAPIGFIAQAIPITPGGVGVAEGVFAWLYKLSDRPETRGIIARLSLRLVEWLIALTGYLVFLRMRAEVREIQHDIEVEGESGGAEAANPKS</sequence>
<dbReference type="KEGG" id="gog:C1280_31920"/>
<name>A0A2Z3HDV8_9BACT</name>
<dbReference type="EMBL" id="CP025958">
    <property type="protein sequence ID" value="AWM41145.1"/>
    <property type="molecule type" value="Genomic_DNA"/>
</dbReference>
<keyword evidence="5 6" id="KW-0472">Membrane</keyword>
<keyword evidence="2" id="KW-1003">Cell membrane</keyword>
<accession>A0A2Z3HDV8</accession>
<evidence type="ECO:0000256" key="2">
    <source>
        <dbReference type="ARBA" id="ARBA00022475"/>
    </source>
</evidence>
<dbReference type="PANTHER" id="PTHR40277:SF1">
    <property type="entry name" value="BLL5419 PROTEIN"/>
    <property type="match status" value="1"/>
</dbReference>
<keyword evidence="8" id="KW-1185">Reference proteome</keyword>
<keyword evidence="4 6" id="KW-1133">Transmembrane helix</keyword>
<evidence type="ECO:0000256" key="3">
    <source>
        <dbReference type="ARBA" id="ARBA00022692"/>
    </source>
</evidence>
<dbReference type="RefSeq" id="WP_010047893.1">
    <property type="nucleotide sequence ID" value="NZ_CP025958.1"/>
</dbReference>
<evidence type="ECO:0000256" key="4">
    <source>
        <dbReference type="ARBA" id="ARBA00022989"/>
    </source>
</evidence>
<evidence type="ECO:0000256" key="6">
    <source>
        <dbReference type="SAM" id="Phobius"/>
    </source>
</evidence>
<gene>
    <name evidence="7" type="ORF">C1280_31920</name>
</gene>
<feature type="transmembrane region" description="Helical" evidence="6">
    <location>
        <begin position="12"/>
        <end position="30"/>
    </location>
</feature>
<organism evidence="7 8">
    <name type="scientific">Gemmata obscuriglobus</name>
    <dbReference type="NCBI Taxonomy" id="114"/>
    <lineage>
        <taxon>Bacteria</taxon>
        <taxon>Pseudomonadati</taxon>
        <taxon>Planctomycetota</taxon>
        <taxon>Planctomycetia</taxon>
        <taxon>Gemmatales</taxon>
        <taxon>Gemmataceae</taxon>
        <taxon>Gemmata</taxon>
    </lineage>
</organism>
<evidence type="ECO:0000256" key="1">
    <source>
        <dbReference type="ARBA" id="ARBA00004651"/>
    </source>
</evidence>
<proteinExistence type="predicted"/>
<dbReference type="InterPro" id="IPR022791">
    <property type="entry name" value="L-PG_synthase/AglD"/>
</dbReference>
<evidence type="ECO:0000313" key="8">
    <source>
        <dbReference type="Proteomes" id="UP000245802"/>
    </source>
</evidence>
<evidence type="ECO:0000313" key="7">
    <source>
        <dbReference type="EMBL" id="AWM41145.1"/>
    </source>
</evidence>
<evidence type="ECO:0000256" key="5">
    <source>
        <dbReference type="ARBA" id="ARBA00023136"/>
    </source>
</evidence>
<keyword evidence="3 6" id="KW-0812">Transmembrane</keyword>